<evidence type="ECO:0000256" key="1">
    <source>
        <dbReference type="ARBA" id="ARBA00007441"/>
    </source>
</evidence>
<dbReference type="PROSITE" id="PS00105">
    <property type="entry name" value="AA_TRANSFER_CLASS_1"/>
    <property type="match status" value="1"/>
</dbReference>
<gene>
    <name evidence="4" type="ORF">BU26DRAFT_532272</name>
</gene>
<dbReference type="PANTHER" id="PTHR43795:SF63">
    <property type="entry name" value="PUTATIVE (AFU_ORTHOLOGUE AFUA_4G00630)-RELATED"/>
    <property type="match status" value="1"/>
</dbReference>
<dbReference type="PANTHER" id="PTHR43795">
    <property type="entry name" value="BIFUNCTIONAL ASPARTATE AMINOTRANSFERASE AND GLUTAMATE/ASPARTATE-PREPHENATE AMINOTRANSFERASE-RELATED"/>
    <property type="match status" value="1"/>
</dbReference>
<accession>A0A6A6IA72</accession>
<keyword evidence="5" id="KW-1185">Reference proteome</keyword>
<keyword evidence="4" id="KW-0808">Transferase</keyword>
<reference evidence="4" key="1">
    <citation type="journal article" date="2020" name="Stud. Mycol.">
        <title>101 Dothideomycetes genomes: a test case for predicting lifestyles and emergence of pathogens.</title>
        <authorList>
            <person name="Haridas S."/>
            <person name="Albert R."/>
            <person name="Binder M."/>
            <person name="Bloem J."/>
            <person name="Labutti K."/>
            <person name="Salamov A."/>
            <person name="Andreopoulos B."/>
            <person name="Baker S."/>
            <person name="Barry K."/>
            <person name="Bills G."/>
            <person name="Bluhm B."/>
            <person name="Cannon C."/>
            <person name="Castanera R."/>
            <person name="Culley D."/>
            <person name="Daum C."/>
            <person name="Ezra D."/>
            <person name="Gonzalez J."/>
            <person name="Henrissat B."/>
            <person name="Kuo A."/>
            <person name="Liang C."/>
            <person name="Lipzen A."/>
            <person name="Lutzoni F."/>
            <person name="Magnuson J."/>
            <person name="Mondo S."/>
            <person name="Nolan M."/>
            <person name="Ohm R."/>
            <person name="Pangilinan J."/>
            <person name="Park H.-J."/>
            <person name="Ramirez L."/>
            <person name="Alfaro M."/>
            <person name="Sun H."/>
            <person name="Tritt A."/>
            <person name="Yoshinaga Y."/>
            <person name="Zwiers L.-H."/>
            <person name="Turgeon B."/>
            <person name="Goodwin S."/>
            <person name="Spatafora J."/>
            <person name="Crous P."/>
            <person name="Grigoriev I."/>
        </authorList>
    </citation>
    <scope>NUCLEOTIDE SEQUENCE</scope>
    <source>
        <strain evidence="4">CBS 122368</strain>
    </source>
</reference>
<protein>
    <submittedName>
        <fullName evidence="4">PLP-dependent transferase</fullName>
    </submittedName>
</protein>
<name>A0A6A6IA72_9PLEO</name>
<dbReference type="SUPFAM" id="SSF53383">
    <property type="entry name" value="PLP-dependent transferases"/>
    <property type="match status" value="1"/>
</dbReference>
<dbReference type="OrthoDB" id="7042322at2759"/>
<dbReference type="AlphaFoldDB" id="A0A6A6IA72"/>
<organism evidence="4 5">
    <name type="scientific">Trematosphaeria pertusa</name>
    <dbReference type="NCBI Taxonomy" id="390896"/>
    <lineage>
        <taxon>Eukaryota</taxon>
        <taxon>Fungi</taxon>
        <taxon>Dikarya</taxon>
        <taxon>Ascomycota</taxon>
        <taxon>Pezizomycotina</taxon>
        <taxon>Dothideomycetes</taxon>
        <taxon>Pleosporomycetidae</taxon>
        <taxon>Pleosporales</taxon>
        <taxon>Massarineae</taxon>
        <taxon>Trematosphaeriaceae</taxon>
        <taxon>Trematosphaeria</taxon>
    </lineage>
</organism>
<dbReference type="InterPro" id="IPR004838">
    <property type="entry name" value="NHTrfase_class1_PyrdxlP-BS"/>
</dbReference>
<dbReference type="Proteomes" id="UP000800094">
    <property type="component" value="Unassembled WGS sequence"/>
</dbReference>
<dbReference type="GO" id="GO:0030170">
    <property type="term" value="F:pyridoxal phosphate binding"/>
    <property type="evidence" value="ECO:0007669"/>
    <property type="project" value="InterPro"/>
</dbReference>
<dbReference type="GO" id="GO:0006520">
    <property type="term" value="P:amino acid metabolic process"/>
    <property type="evidence" value="ECO:0007669"/>
    <property type="project" value="TreeGrafter"/>
</dbReference>
<dbReference type="InterPro" id="IPR015424">
    <property type="entry name" value="PyrdxlP-dep_Trfase"/>
</dbReference>
<evidence type="ECO:0000256" key="2">
    <source>
        <dbReference type="ARBA" id="ARBA00022898"/>
    </source>
</evidence>
<dbReference type="InterPro" id="IPR004839">
    <property type="entry name" value="Aminotransferase_I/II_large"/>
</dbReference>
<keyword evidence="2" id="KW-0663">Pyridoxal phosphate</keyword>
<evidence type="ECO:0000313" key="5">
    <source>
        <dbReference type="Proteomes" id="UP000800094"/>
    </source>
</evidence>
<dbReference type="Gene3D" id="3.90.1150.10">
    <property type="entry name" value="Aspartate Aminotransferase, domain 1"/>
    <property type="match status" value="1"/>
</dbReference>
<comment type="similarity">
    <text evidence="1">Belongs to the class-I pyridoxal-phosphate-dependent aminotransferase family.</text>
</comment>
<sequence length="442" mass="48107">MVESTLSTRGTAASIAGAGDAAIWDVISNLWDPANNPDGYVSLGVAENSFMHDELRDFLNSKSLIDPGAKALTYGDGPAGSKPLRSAISSFMNNYFNPVEPVKLEQIMVTNGCSAAIEHCAWALVNPGEGILLGRPYYRAFIPDMGLRPGVKTVAVAFGKVDPCGPQCVQKYEEALLKSNEEGVKIRALMLCHPHNPLGRCYSKETIIGLMKLCQKYRIHLVSDEIYALSVWKNTVDKLEKEPAPFHSALSIDTAGIIDRELVHVLWGFSKDFGANGIRLGVIVSQFNAPFMTAVRTCSLYSSPSSLTENAAVAILSDSEFLSNYIKTNQDRLSAAYTHAVRTLQKYGIEHMPGANAAFFLWINLGKKFLENGAAKESMDGITQAIFNKLIAKKVFLVLGDATGAEEPGWFRVVFSQRPDLVEEGIKRTAEALGIIKAGPQV</sequence>
<dbReference type="InterPro" id="IPR015421">
    <property type="entry name" value="PyrdxlP-dep_Trfase_major"/>
</dbReference>
<dbReference type="GeneID" id="54584418"/>
<dbReference type="CDD" id="cd00609">
    <property type="entry name" value="AAT_like"/>
    <property type="match status" value="1"/>
</dbReference>
<dbReference type="PRINTS" id="PR00753">
    <property type="entry name" value="ACCSYNTHASE"/>
</dbReference>
<dbReference type="Gene3D" id="3.40.640.10">
    <property type="entry name" value="Type I PLP-dependent aspartate aminotransferase-like (Major domain)"/>
    <property type="match status" value="1"/>
</dbReference>
<proteinExistence type="inferred from homology"/>
<evidence type="ECO:0000313" key="4">
    <source>
        <dbReference type="EMBL" id="KAF2246413.1"/>
    </source>
</evidence>
<dbReference type="InterPro" id="IPR015422">
    <property type="entry name" value="PyrdxlP-dep_Trfase_small"/>
</dbReference>
<dbReference type="GO" id="GO:0008483">
    <property type="term" value="F:transaminase activity"/>
    <property type="evidence" value="ECO:0007669"/>
    <property type="project" value="TreeGrafter"/>
</dbReference>
<dbReference type="Pfam" id="PF00155">
    <property type="entry name" value="Aminotran_1_2"/>
    <property type="match status" value="1"/>
</dbReference>
<evidence type="ECO:0000259" key="3">
    <source>
        <dbReference type="Pfam" id="PF00155"/>
    </source>
</evidence>
<dbReference type="RefSeq" id="XP_033681417.1">
    <property type="nucleotide sequence ID" value="XM_033831088.1"/>
</dbReference>
<dbReference type="InterPro" id="IPR050478">
    <property type="entry name" value="Ethylene_sulfur-biosynth"/>
</dbReference>
<dbReference type="EMBL" id="ML987198">
    <property type="protein sequence ID" value="KAF2246413.1"/>
    <property type="molecule type" value="Genomic_DNA"/>
</dbReference>
<feature type="domain" description="Aminotransferase class I/classII large" evidence="3">
    <location>
        <begin position="70"/>
        <end position="426"/>
    </location>
</feature>